<protein>
    <recommendedName>
        <fullName evidence="4">Thionin-like protein</fullName>
    </recommendedName>
</protein>
<evidence type="ECO:0000256" key="1">
    <source>
        <dbReference type="SAM" id="SignalP"/>
    </source>
</evidence>
<proteinExistence type="predicted"/>
<dbReference type="EMBL" id="JACEIK010000189">
    <property type="protein sequence ID" value="MCD7451967.1"/>
    <property type="molecule type" value="Genomic_DNA"/>
</dbReference>
<dbReference type="Proteomes" id="UP000823775">
    <property type="component" value="Unassembled WGS sequence"/>
</dbReference>
<keyword evidence="1" id="KW-0732">Signal</keyword>
<gene>
    <name evidence="2" type="ORF">HAX54_014345</name>
</gene>
<keyword evidence="3" id="KW-1185">Reference proteome</keyword>
<sequence>MERISRIIVWVLIMLIVVGKQMYVVNGDSPYACWGGCYNQCMILNSKASSSVPAAGREPCYVQCLNKCVPRSTAEYQNYCNIGCSLELCVPTRFNAGADLDACFGNCGNICRG</sequence>
<accession>A0ABS8RYZ3</accession>
<organism evidence="2 3">
    <name type="scientific">Datura stramonium</name>
    <name type="common">Jimsonweed</name>
    <name type="synonym">Common thornapple</name>
    <dbReference type="NCBI Taxonomy" id="4076"/>
    <lineage>
        <taxon>Eukaryota</taxon>
        <taxon>Viridiplantae</taxon>
        <taxon>Streptophyta</taxon>
        <taxon>Embryophyta</taxon>
        <taxon>Tracheophyta</taxon>
        <taxon>Spermatophyta</taxon>
        <taxon>Magnoliopsida</taxon>
        <taxon>eudicotyledons</taxon>
        <taxon>Gunneridae</taxon>
        <taxon>Pentapetalae</taxon>
        <taxon>asterids</taxon>
        <taxon>lamiids</taxon>
        <taxon>Solanales</taxon>
        <taxon>Solanaceae</taxon>
        <taxon>Solanoideae</taxon>
        <taxon>Datureae</taxon>
        <taxon>Datura</taxon>
    </lineage>
</organism>
<evidence type="ECO:0000313" key="3">
    <source>
        <dbReference type="Proteomes" id="UP000823775"/>
    </source>
</evidence>
<dbReference type="PANTHER" id="PTHR36312:SF2">
    <property type="entry name" value="THIONIN-LIKE PROTEIN"/>
    <property type="match status" value="1"/>
</dbReference>
<feature type="chain" id="PRO_5046190530" description="Thionin-like protein" evidence="1">
    <location>
        <begin position="28"/>
        <end position="113"/>
    </location>
</feature>
<feature type="signal peptide" evidence="1">
    <location>
        <begin position="1"/>
        <end position="27"/>
    </location>
</feature>
<dbReference type="PANTHER" id="PTHR36312">
    <property type="entry name" value="THIONIN-LIKE PROTEIN 1"/>
    <property type="match status" value="1"/>
</dbReference>
<evidence type="ECO:0000313" key="2">
    <source>
        <dbReference type="EMBL" id="MCD7451967.1"/>
    </source>
</evidence>
<comment type="caution">
    <text evidence="2">The sequence shown here is derived from an EMBL/GenBank/DDBJ whole genome shotgun (WGS) entry which is preliminary data.</text>
</comment>
<evidence type="ECO:0008006" key="4">
    <source>
        <dbReference type="Google" id="ProtNLM"/>
    </source>
</evidence>
<reference evidence="2 3" key="1">
    <citation type="journal article" date="2021" name="BMC Genomics">
        <title>Datura genome reveals duplications of psychoactive alkaloid biosynthetic genes and high mutation rate following tissue culture.</title>
        <authorList>
            <person name="Rajewski A."/>
            <person name="Carter-House D."/>
            <person name="Stajich J."/>
            <person name="Litt A."/>
        </authorList>
    </citation>
    <scope>NUCLEOTIDE SEQUENCE [LARGE SCALE GENOMIC DNA]</scope>
    <source>
        <strain evidence="2">AR-01</strain>
    </source>
</reference>
<name>A0ABS8RYZ3_DATST</name>
<dbReference type="InterPro" id="IPR038975">
    <property type="entry name" value="THNL"/>
</dbReference>